<feature type="compositionally biased region" description="Basic and acidic residues" evidence="1">
    <location>
        <begin position="17"/>
        <end position="35"/>
    </location>
</feature>
<name>K0TI36_THAOC</name>
<comment type="caution">
    <text evidence="2">The sequence shown here is derived from an EMBL/GenBank/DDBJ whole genome shotgun (WGS) entry which is preliminary data.</text>
</comment>
<feature type="compositionally biased region" description="Basic and acidic residues" evidence="1">
    <location>
        <begin position="62"/>
        <end position="75"/>
    </location>
</feature>
<reference evidence="2 3" key="1">
    <citation type="journal article" date="2012" name="Genome Biol.">
        <title>Genome and low-iron response of an oceanic diatom adapted to chronic iron limitation.</title>
        <authorList>
            <person name="Lommer M."/>
            <person name="Specht M."/>
            <person name="Roy A.S."/>
            <person name="Kraemer L."/>
            <person name="Andreson R."/>
            <person name="Gutowska M.A."/>
            <person name="Wolf J."/>
            <person name="Bergner S.V."/>
            <person name="Schilhabel M.B."/>
            <person name="Klostermeier U.C."/>
            <person name="Beiko R.G."/>
            <person name="Rosenstiel P."/>
            <person name="Hippler M."/>
            <person name="Laroche J."/>
        </authorList>
    </citation>
    <scope>NUCLEOTIDE SEQUENCE [LARGE SCALE GENOMIC DNA]</scope>
    <source>
        <strain evidence="2 3">CCMP1005</strain>
    </source>
</reference>
<feature type="region of interest" description="Disordered" evidence="1">
    <location>
        <begin position="15"/>
        <end position="83"/>
    </location>
</feature>
<evidence type="ECO:0000313" key="2">
    <source>
        <dbReference type="EMBL" id="EJK76664.1"/>
    </source>
</evidence>
<gene>
    <name evidence="2" type="ORF">THAOC_01558</name>
</gene>
<accession>K0TI36</accession>
<keyword evidence="3" id="KW-1185">Reference proteome</keyword>
<proteinExistence type="predicted"/>
<sequence>MAMMHGRTAHRAFLHWIGERRTASGQRSEDEKRAESLAPQVKVKDRQDRSARSLCWTGGPSSDDREKWKEIEKPRTTSTDGEN</sequence>
<evidence type="ECO:0000256" key="1">
    <source>
        <dbReference type="SAM" id="MobiDB-lite"/>
    </source>
</evidence>
<dbReference type="Proteomes" id="UP000266841">
    <property type="component" value="Unassembled WGS sequence"/>
</dbReference>
<protein>
    <submittedName>
        <fullName evidence="2">Uncharacterized protein</fullName>
    </submittedName>
</protein>
<evidence type="ECO:0000313" key="3">
    <source>
        <dbReference type="Proteomes" id="UP000266841"/>
    </source>
</evidence>
<feature type="compositionally biased region" description="Basic and acidic residues" evidence="1">
    <location>
        <begin position="42"/>
        <end position="51"/>
    </location>
</feature>
<dbReference type="AlphaFoldDB" id="K0TI36"/>
<dbReference type="EMBL" id="AGNL01001875">
    <property type="protein sequence ID" value="EJK76664.1"/>
    <property type="molecule type" value="Genomic_DNA"/>
</dbReference>
<organism evidence="2 3">
    <name type="scientific">Thalassiosira oceanica</name>
    <name type="common">Marine diatom</name>
    <dbReference type="NCBI Taxonomy" id="159749"/>
    <lineage>
        <taxon>Eukaryota</taxon>
        <taxon>Sar</taxon>
        <taxon>Stramenopiles</taxon>
        <taxon>Ochrophyta</taxon>
        <taxon>Bacillariophyta</taxon>
        <taxon>Coscinodiscophyceae</taxon>
        <taxon>Thalassiosirophycidae</taxon>
        <taxon>Thalassiosirales</taxon>
        <taxon>Thalassiosiraceae</taxon>
        <taxon>Thalassiosira</taxon>
    </lineage>
</organism>